<dbReference type="Proteomes" id="UP001304243">
    <property type="component" value="Unassembled WGS sequence"/>
</dbReference>
<sequence>MLLRSGYEYSFSAPTSTTSIRSSRKRKSADDELDERPLKRQDTTLVLQGEPSISSHLTPPVAPPSSSNPPLPSSSLSELPSVGDGSNSFNDTVPVEEESAGNERGSRRVRFHKDVVTYLFEADDEPCRAADHKYVDYLDYI</sequence>
<dbReference type="AlphaFoldDB" id="A0AAN7D3U1"/>
<dbReference type="RefSeq" id="XP_064676864.1">
    <property type="nucleotide sequence ID" value="XM_064825646.1"/>
</dbReference>
<keyword evidence="3" id="KW-1185">Reference proteome</keyword>
<dbReference type="GeneID" id="89950056"/>
<feature type="compositionally biased region" description="Polar residues" evidence="1">
    <location>
        <begin position="43"/>
        <end position="57"/>
    </location>
</feature>
<evidence type="ECO:0000313" key="2">
    <source>
        <dbReference type="EMBL" id="KAK4510198.1"/>
    </source>
</evidence>
<evidence type="ECO:0000313" key="3">
    <source>
        <dbReference type="Proteomes" id="UP001304243"/>
    </source>
</evidence>
<feature type="region of interest" description="Disordered" evidence="1">
    <location>
        <begin position="1"/>
        <end position="108"/>
    </location>
</feature>
<proteinExistence type="predicted"/>
<organism evidence="2 3">
    <name type="scientific">Mucor velutinosus</name>
    <dbReference type="NCBI Taxonomy" id="708070"/>
    <lineage>
        <taxon>Eukaryota</taxon>
        <taxon>Fungi</taxon>
        <taxon>Fungi incertae sedis</taxon>
        <taxon>Mucoromycota</taxon>
        <taxon>Mucoromycotina</taxon>
        <taxon>Mucoromycetes</taxon>
        <taxon>Mucorales</taxon>
        <taxon>Mucorineae</taxon>
        <taxon>Mucoraceae</taxon>
        <taxon>Mucor</taxon>
    </lineage>
</organism>
<evidence type="ECO:0000256" key="1">
    <source>
        <dbReference type="SAM" id="MobiDB-lite"/>
    </source>
</evidence>
<dbReference type="EMBL" id="JASEJX010000034">
    <property type="protein sequence ID" value="KAK4510198.1"/>
    <property type="molecule type" value="Genomic_DNA"/>
</dbReference>
<feature type="compositionally biased region" description="Pro residues" evidence="1">
    <location>
        <begin position="60"/>
        <end position="72"/>
    </location>
</feature>
<accession>A0AAN7D3U1</accession>
<name>A0AAN7D3U1_9FUNG</name>
<reference evidence="2 3" key="1">
    <citation type="submission" date="2022-11" db="EMBL/GenBank/DDBJ databases">
        <title>Mucor velutinosus strain NIH1002 WGS.</title>
        <authorList>
            <person name="Subramanian P."/>
            <person name="Mullikin J.C."/>
            <person name="Segre J.A."/>
            <person name="Zelazny A.M."/>
        </authorList>
    </citation>
    <scope>NUCLEOTIDE SEQUENCE [LARGE SCALE GENOMIC DNA]</scope>
    <source>
        <strain evidence="2 3">NIH1002</strain>
    </source>
</reference>
<protein>
    <submittedName>
        <fullName evidence="2">Uncharacterized protein</fullName>
    </submittedName>
</protein>
<comment type="caution">
    <text evidence="2">The sequence shown here is derived from an EMBL/GenBank/DDBJ whole genome shotgun (WGS) entry which is preliminary data.</text>
</comment>
<gene>
    <name evidence="2" type="ORF">ATC70_006370</name>
</gene>